<name>A0A0Q9YW48_9GAMM</name>
<dbReference type="STRING" id="295108.HT99x_02578"/>
<dbReference type="SUPFAM" id="SSF53448">
    <property type="entry name" value="Nucleotide-diphospho-sugar transferases"/>
    <property type="match status" value="1"/>
</dbReference>
<dbReference type="InterPro" id="IPR050834">
    <property type="entry name" value="Glycosyltransf_2"/>
</dbReference>
<accession>A0A0Q9YW48</accession>
<keyword evidence="4" id="KW-1185">Reference proteome</keyword>
<dbReference type="PATRIC" id="fig|1590043.3.peg.2622"/>
<keyword evidence="2" id="KW-0328">Glycosyltransferase</keyword>
<dbReference type="InterPro" id="IPR001173">
    <property type="entry name" value="Glyco_trans_2-like"/>
</dbReference>
<dbReference type="EMBL" id="LKAJ01000013">
    <property type="protein sequence ID" value="KRG20328.1"/>
    <property type="molecule type" value="Genomic_DNA"/>
</dbReference>
<dbReference type="EMBL" id="LKAJ02000001">
    <property type="protein sequence ID" value="MCS5712303.1"/>
    <property type="molecule type" value="Genomic_DNA"/>
</dbReference>
<dbReference type="InterPro" id="IPR029044">
    <property type="entry name" value="Nucleotide-diphossugar_trans"/>
</dbReference>
<evidence type="ECO:0000259" key="1">
    <source>
        <dbReference type="Pfam" id="PF00535"/>
    </source>
</evidence>
<reference evidence="2" key="1">
    <citation type="submission" date="2015-09" db="EMBL/GenBank/DDBJ databases">
        <title>Draft Genome Sequences of Two Novel Amoeba-resistant Intranuclear Bacteria, Candidatus Berkiella cookevillensis and Candidatus Berkiella aquae.</title>
        <authorList>
            <person name="Mehari Y.T."/>
            <person name="Arivett B.A."/>
            <person name="Farone A.L."/>
            <person name="Gunderson J.H."/>
            <person name="Farone M.B."/>
        </authorList>
    </citation>
    <scope>NUCLEOTIDE SEQUENCE [LARGE SCALE GENOMIC DNA]</scope>
    <source>
        <strain evidence="2">HT99</strain>
    </source>
</reference>
<dbReference type="Gene3D" id="3.90.550.10">
    <property type="entry name" value="Spore Coat Polysaccharide Biosynthesis Protein SpsA, Chain A"/>
    <property type="match status" value="1"/>
</dbReference>
<proteinExistence type="predicted"/>
<reference evidence="3" key="2">
    <citation type="journal article" date="2016" name="Genome Announc.">
        <title>Draft Genome Sequences of Two Novel Amoeba-Resistant Intranuclear Bacteria, 'Candidatus Berkiella cookevillensis' and 'Candidatus Berkiella aquae'.</title>
        <authorList>
            <person name="Mehari Y.T."/>
            <person name="Arivett B.A."/>
            <person name="Farone A.L."/>
            <person name="Gunderson J.H."/>
            <person name="Farone M.B."/>
        </authorList>
    </citation>
    <scope>NUCLEOTIDE SEQUENCE</scope>
    <source>
        <strain evidence="3">HT99</strain>
    </source>
</reference>
<dbReference type="PANTHER" id="PTHR43685:SF2">
    <property type="entry name" value="GLYCOSYLTRANSFERASE 2-LIKE DOMAIN-CONTAINING PROTEIN"/>
    <property type="match status" value="1"/>
</dbReference>
<comment type="caution">
    <text evidence="2">The sequence shown here is derived from an EMBL/GenBank/DDBJ whole genome shotgun (WGS) entry which is preliminary data.</text>
</comment>
<dbReference type="OrthoDB" id="396512at2"/>
<dbReference type="EC" id="2.4.1.-" evidence="2"/>
<reference evidence="3" key="3">
    <citation type="submission" date="2021-06" db="EMBL/GenBank/DDBJ databases">
        <title>Genomic Description and Analysis of Intracellular Bacteria, Candidatus Berkiella cookevillensis and Candidatus Berkiella aquae.</title>
        <authorList>
            <person name="Kidane D.T."/>
            <person name="Mehari Y.T."/>
            <person name="Rice F.C."/>
            <person name="Arivett B.A."/>
            <person name="Farone A.L."/>
            <person name="Berk S.G."/>
            <person name="Farone M.B."/>
        </authorList>
    </citation>
    <scope>NUCLEOTIDE SEQUENCE</scope>
    <source>
        <strain evidence="3">HT99</strain>
    </source>
</reference>
<evidence type="ECO:0000313" key="2">
    <source>
        <dbReference type="EMBL" id="KRG20328.1"/>
    </source>
</evidence>
<dbReference type="AlphaFoldDB" id="A0A0Q9YW48"/>
<dbReference type="GO" id="GO:0016757">
    <property type="term" value="F:glycosyltransferase activity"/>
    <property type="evidence" value="ECO:0007669"/>
    <property type="project" value="UniProtKB-KW"/>
</dbReference>
<organism evidence="2">
    <name type="scientific">Candidatus Berkiella aquae</name>
    <dbReference type="NCBI Taxonomy" id="295108"/>
    <lineage>
        <taxon>Bacteria</taxon>
        <taxon>Pseudomonadati</taxon>
        <taxon>Pseudomonadota</taxon>
        <taxon>Gammaproteobacteria</taxon>
        <taxon>Candidatus Berkiellales</taxon>
        <taxon>Candidatus Berkiellaceae</taxon>
        <taxon>Candidatus Berkiella</taxon>
    </lineage>
</organism>
<dbReference type="RefSeq" id="WP_075067184.1">
    <property type="nucleotide sequence ID" value="NZ_LKAJ02000001.1"/>
</dbReference>
<feature type="domain" description="Glycosyltransferase 2-like" evidence="1">
    <location>
        <begin position="7"/>
        <end position="138"/>
    </location>
</feature>
<dbReference type="Pfam" id="PF00535">
    <property type="entry name" value="Glycos_transf_2"/>
    <property type="match status" value="1"/>
</dbReference>
<evidence type="ECO:0000313" key="3">
    <source>
        <dbReference type="EMBL" id="MCS5712303.1"/>
    </source>
</evidence>
<dbReference type="PANTHER" id="PTHR43685">
    <property type="entry name" value="GLYCOSYLTRANSFERASE"/>
    <property type="match status" value="1"/>
</dbReference>
<dbReference type="Proteomes" id="UP000051497">
    <property type="component" value="Unassembled WGS sequence"/>
</dbReference>
<protein>
    <submittedName>
        <fullName evidence="2 3">Glycosyltransferase</fullName>
        <ecNumber evidence="2">2.4.1.-</ecNumber>
    </submittedName>
</protein>
<gene>
    <name evidence="3" type="ORF">HT99x_012750</name>
    <name evidence="2" type="ORF">HT99x_02578</name>
</gene>
<dbReference type="CDD" id="cd06433">
    <property type="entry name" value="GT_2_WfgS_like"/>
    <property type="match status" value="1"/>
</dbReference>
<sequence length="255" mass="29057">MFQPSVSVIIAVKNAKAYLAQTLASIRAQCYPLLEVIVIDGASTDGTLDVIRENHDLIHCVISEPDKGISDAFNKGLRQATGDYINFQGAGDVFYAPGCLTQLFHSLDDSYQLICGKVERVEEDGVTPLWVAPKHIKPFNKKSLLFKMSLPHQGLFTHRCFFEQFGSFDLKVRFAMDYELLLRAYEEFPKTIIKDVFISRWRAGGVGAHRIMEIFDEYHRIKKQHRVASTMALQAIDAFTRLKYLIKDKLLKMAY</sequence>
<keyword evidence="2" id="KW-0808">Transferase</keyword>
<evidence type="ECO:0000313" key="4">
    <source>
        <dbReference type="Proteomes" id="UP000051497"/>
    </source>
</evidence>